<feature type="transmembrane region" description="Helical" evidence="1">
    <location>
        <begin position="75"/>
        <end position="96"/>
    </location>
</feature>
<name>A0A9P7FY91_9AGAR</name>
<sequence>AVKGKGFWQAQQQGPALFSHANPAVTLKPLPQTAILVHLHNQLGTQACIKAYRNAGSSTCTLFLVIFRTMRLVRLLLAVPLFVVQTSAVVIGSNIIGSIKALAPAQACGDPRTAVPLLRAWSASATDHFYTTNAAEMQNAVTRGGYVAEGTTGYVFSRPQPNTVPLFRLYNTNNKDHFYTTNAAERNNAVGKLGYASEGIVGFVYSSTACGAQPLYRSYQGGVVDHFYTMSAGERSNAKGAGWAAEGVAAFIFPY</sequence>
<comment type="caution">
    <text evidence="3">The sequence shown here is derived from an EMBL/GenBank/DDBJ whole genome shotgun (WGS) entry which is preliminary data.</text>
</comment>
<dbReference type="InterPro" id="IPR043708">
    <property type="entry name" value="DUF5648"/>
</dbReference>
<organism evidence="3 4">
    <name type="scientific">Asterophora parasitica</name>
    <dbReference type="NCBI Taxonomy" id="117018"/>
    <lineage>
        <taxon>Eukaryota</taxon>
        <taxon>Fungi</taxon>
        <taxon>Dikarya</taxon>
        <taxon>Basidiomycota</taxon>
        <taxon>Agaricomycotina</taxon>
        <taxon>Agaricomycetes</taxon>
        <taxon>Agaricomycetidae</taxon>
        <taxon>Agaricales</taxon>
        <taxon>Tricholomatineae</taxon>
        <taxon>Lyophyllaceae</taxon>
        <taxon>Asterophora</taxon>
    </lineage>
</organism>
<dbReference type="OrthoDB" id="9971254at2759"/>
<keyword evidence="1" id="KW-1133">Transmembrane helix</keyword>
<dbReference type="Pfam" id="PF18885">
    <property type="entry name" value="DUF5648"/>
    <property type="match status" value="1"/>
</dbReference>
<dbReference type="Proteomes" id="UP000775547">
    <property type="component" value="Unassembled WGS sequence"/>
</dbReference>
<reference evidence="3" key="2">
    <citation type="submission" date="2021-10" db="EMBL/GenBank/DDBJ databases">
        <title>Phylogenomics reveals ancestral predisposition of the termite-cultivated fungus Termitomyces towards a domesticated lifestyle.</title>
        <authorList>
            <person name="Auxier B."/>
            <person name="Grum-Grzhimaylo A."/>
            <person name="Cardenas M.E."/>
            <person name="Lodge J.D."/>
            <person name="Laessoe T."/>
            <person name="Pedersen O."/>
            <person name="Smith M.E."/>
            <person name="Kuyper T.W."/>
            <person name="Franco-Molano E.A."/>
            <person name="Baroni T.J."/>
            <person name="Aanen D.K."/>
        </authorList>
    </citation>
    <scope>NUCLEOTIDE SEQUENCE</scope>
    <source>
        <strain evidence="3">AP01</strain>
        <tissue evidence="3">Mycelium</tissue>
    </source>
</reference>
<accession>A0A9P7FY91</accession>
<evidence type="ECO:0000256" key="1">
    <source>
        <dbReference type="SAM" id="Phobius"/>
    </source>
</evidence>
<feature type="domain" description="DUF5648" evidence="2">
    <location>
        <begin position="116"/>
        <end position="252"/>
    </location>
</feature>
<keyword evidence="1" id="KW-0472">Membrane</keyword>
<feature type="non-terminal residue" evidence="3">
    <location>
        <position position="255"/>
    </location>
</feature>
<evidence type="ECO:0000313" key="3">
    <source>
        <dbReference type="EMBL" id="KAG5640494.1"/>
    </source>
</evidence>
<evidence type="ECO:0000313" key="4">
    <source>
        <dbReference type="Proteomes" id="UP000775547"/>
    </source>
</evidence>
<evidence type="ECO:0000259" key="2">
    <source>
        <dbReference type="Pfam" id="PF18885"/>
    </source>
</evidence>
<keyword evidence="4" id="KW-1185">Reference proteome</keyword>
<keyword evidence="1" id="KW-0812">Transmembrane</keyword>
<protein>
    <recommendedName>
        <fullName evidence="2">DUF5648 domain-containing protein</fullName>
    </recommendedName>
</protein>
<dbReference type="AlphaFoldDB" id="A0A9P7FY91"/>
<reference evidence="3" key="1">
    <citation type="submission" date="2020-07" db="EMBL/GenBank/DDBJ databases">
        <authorList>
            <person name="Nieuwenhuis M."/>
            <person name="Van De Peppel L.J.J."/>
        </authorList>
    </citation>
    <scope>NUCLEOTIDE SEQUENCE</scope>
    <source>
        <strain evidence="3">AP01</strain>
        <tissue evidence="3">Mycelium</tissue>
    </source>
</reference>
<proteinExistence type="predicted"/>
<dbReference type="EMBL" id="JABCKV010000680">
    <property type="protein sequence ID" value="KAG5640494.1"/>
    <property type="molecule type" value="Genomic_DNA"/>
</dbReference>
<gene>
    <name evidence="3" type="ORF">DXG03_008326</name>
</gene>